<evidence type="ECO:0000313" key="6">
    <source>
        <dbReference type="Proteomes" id="UP000034316"/>
    </source>
</evidence>
<sequence>MISLNRATIIGNLTKDPEVRYTSNGQPVANFSVATNRKYKNAQGDLQEDTEFHDVVVWGKLAEIISQFVKKGQKIYIEGRLKTRSWDAPDGSKKYKTEIITENFVPLTPKGEPSNFNYSADKTQVAPVPAPTPDIIADKIDGNDNNEEINLDDIPF</sequence>
<organism evidence="5 6">
    <name type="scientific">Berkelbacteria bacterium GW2011_GWA2_35_9</name>
    <dbReference type="NCBI Taxonomy" id="1618333"/>
    <lineage>
        <taxon>Bacteria</taxon>
        <taxon>Candidatus Berkelbacteria</taxon>
    </lineage>
</organism>
<dbReference type="GO" id="GO:0003697">
    <property type="term" value="F:single-stranded DNA binding"/>
    <property type="evidence" value="ECO:0007669"/>
    <property type="project" value="UniProtKB-UniRule"/>
</dbReference>
<comment type="caution">
    <text evidence="2">Lacks conserved residue(s) required for the propagation of feature annotation.</text>
</comment>
<reference evidence="5 6" key="1">
    <citation type="journal article" date="2015" name="Nature">
        <title>rRNA introns, odd ribosomes, and small enigmatic genomes across a large radiation of phyla.</title>
        <authorList>
            <person name="Brown C.T."/>
            <person name="Hug L.A."/>
            <person name="Thomas B.C."/>
            <person name="Sharon I."/>
            <person name="Castelle C.J."/>
            <person name="Singh A."/>
            <person name="Wilkins M.J."/>
            <person name="Williams K.H."/>
            <person name="Banfield J.F."/>
        </authorList>
    </citation>
    <scope>NUCLEOTIDE SEQUENCE [LARGE SCALE GENOMIC DNA]</scope>
</reference>
<dbReference type="InterPro" id="IPR000424">
    <property type="entry name" value="Primosome_PriB/ssb"/>
</dbReference>
<evidence type="ECO:0000256" key="3">
    <source>
        <dbReference type="PIRNR" id="PIRNR002070"/>
    </source>
</evidence>
<dbReference type="NCBIfam" id="TIGR00621">
    <property type="entry name" value="ssb"/>
    <property type="match status" value="1"/>
</dbReference>
<dbReference type="GO" id="GO:0009295">
    <property type="term" value="C:nucleoid"/>
    <property type="evidence" value="ECO:0007669"/>
    <property type="project" value="TreeGrafter"/>
</dbReference>
<proteinExistence type="inferred from homology"/>
<dbReference type="InterPro" id="IPR011344">
    <property type="entry name" value="ssDNA-bd"/>
</dbReference>
<keyword evidence="1 2" id="KW-0238">DNA-binding</keyword>
<feature type="region of interest" description="Disordered" evidence="4">
    <location>
        <begin position="127"/>
        <end position="156"/>
    </location>
</feature>
<evidence type="ECO:0000256" key="4">
    <source>
        <dbReference type="SAM" id="MobiDB-lite"/>
    </source>
</evidence>
<dbReference type="PANTHER" id="PTHR10302">
    <property type="entry name" value="SINGLE-STRANDED DNA-BINDING PROTEIN"/>
    <property type="match status" value="1"/>
</dbReference>
<evidence type="ECO:0000256" key="1">
    <source>
        <dbReference type="ARBA" id="ARBA00023125"/>
    </source>
</evidence>
<comment type="caution">
    <text evidence="5">The sequence shown here is derived from an EMBL/GenBank/DDBJ whole genome shotgun (WGS) entry which is preliminary data.</text>
</comment>
<name>A0A0G0D4N4_9BACT</name>
<gene>
    <name evidence="5" type="ORF">UR93_C0018G0007</name>
</gene>
<dbReference type="GO" id="GO:0006260">
    <property type="term" value="P:DNA replication"/>
    <property type="evidence" value="ECO:0007669"/>
    <property type="project" value="InterPro"/>
</dbReference>
<evidence type="ECO:0000313" key="5">
    <source>
        <dbReference type="EMBL" id="KKP88248.1"/>
    </source>
</evidence>
<dbReference type="PANTHER" id="PTHR10302:SF0">
    <property type="entry name" value="SINGLE-STRANDED DNA-BINDING PROTEIN, MITOCHONDRIAL"/>
    <property type="match status" value="1"/>
</dbReference>
<dbReference type="STRING" id="1618333.UR93_C0018G0007"/>
<dbReference type="SUPFAM" id="SSF50249">
    <property type="entry name" value="Nucleic acid-binding proteins"/>
    <property type="match status" value="1"/>
</dbReference>
<dbReference type="CDD" id="cd04496">
    <property type="entry name" value="SSB_OBF"/>
    <property type="match status" value="1"/>
</dbReference>
<dbReference type="PROSITE" id="PS50935">
    <property type="entry name" value="SSB"/>
    <property type="match status" value="1"/>
</dbReference>
<dbReference type="EMBL" id="LBRB01000018">
    <property type="protein sequence ID" value="KKP88248.1"/>
    <property type="molecule type" value="Genomic_DNA"/>
</dbReference>
<dbReference type="PIRSF" id="PIRSF002070">
    <property type="entry name" value="SSB"/>
    <property type="match status" value="1"/>
</dbReference>
<dbReference type="HAMAP" id="MF_00984">
    <property type="entry name" value="SSB"/>
    <property type="match status" value="1"/>
</dbReference>
<feature type="compositionally biased region" description="Acidic residues" evidence="4">
    <location>
        <begin position="144"/>
        <end position="156"/>
    </location>
</feature>
<dbReference type="AlphaFoldDB" id="A0A0G0D4N4"/>
<dbReference type="Gene3D" id="2.40.50.140">
    <property type="entry name" value="Nucleic acid-binding proteins"/>
    <property type="match status" value="1"/>
</dbReference>
<evidence type="ECO:0000256" key="2">
    <source>
        <dbReference type="HAMAP-Rule" id="MF_00984"/>
    </source>
</evidence>
<dbReference type="InterPro" id="IPR012340">
    <property type="entry name" value="NA-bd_OB-fold"/>
</dbReference>
<accession>A0A0G0D4N4</accession>
<dbReference type="Pfam" id="PF00436">
    <property type="entry name" value="SSB"/>
    <property type="match status" value="1"/>
</dbReference>
<protein>
    <recommendedName>
        <fullName evidence="2 3">Single-stranded DNA-binding protein</fullName>
        <shortName evidence="2">SSB</shortName>
    </recommendedName>
</protein>
<comment type="subunit">
    <text evidence="2">Homotetramer.</text>
</comment>
<dbReference type="PATRIC" id="fig|1618333.3.peg.497"/>
<dbReference type="Proteomes" id="UP000034316">
    <property type="component" value="Unassembled WGS sequence"/>
</dbReference>